<reference evidence="2" key="1">
    <citation type="journal article" date="2022" name="Mol. Ecol. Resour.">
        <title>The genomes of chicory, endive, great burdock and yacon provide insights into Asteraceae palaeo-polyploidization history and plant inulin production.</title>
        <authorList>
            <person name="Fan W."/>
            <person name="Wang S."/>
            <person name="Wang H."/>
            <person name="Wang A."/>
            <person name="Jiang F."/>
            <person name="Liu H."/>
            <person name="Zhao H."/>
            <person name="Xu D."/>
            <person name="Zhang Y."/>
        </authorList>
    </citation>
    <scope>NUCLEOTIDE SEQUENCE [LARGE SCALE GENOMIC DNA]</scope>
    <source>
        <strain evidence="2">cv. Niubang</strain>
    </source>
</reference>
<name>A0ACB9DIX1_ARCLA</name>
<comment type="caution">
    <text evidence="1">The sequence shown here is derived from an EMBL/GenBank/DDBJ whole genome shotgun (WGS) entry which is preliminary data.</text>
</comment>
<gene>
    <name evidence="1" type="ORF">L6452_08625</name>
</gene>
<proteinExistence type="predicted"/>
<accession>A0ACB9DIX1</accession>
<reference evidence="1 2" key="2">
    <citation type="journal article" date="2022" name="Mol. Ecol. Resour.">
        <title>The genomes of chicory, endive, great burdock and yacon provide insights into Asteraceae paleo-polyploidization history and plant inulin production.</title>
        <authorList>
            <person name="Fan W."/>
            <person name="Wang S."/>
            <person name="Wang H."/>
            <person name="Wang A."/>
            <person name="Jiang F."/>
            <person name="Liu H."/>
            <person name="Zhao H."/>
            <person name="Xu D."/>
            <person name="Zhang Y."/>
        </authorList>
    </citation>
    <scope>NUCLEOTIDE SEQUENCE [LARGE SCALE GENOMIC DNA]</scope>
    <source>
        <strain evidence="2">cv. Niubang</strain>
    </source>
</reference>
<evidence type="ECO:0000313" key="1">
    <source>
        <dbReference type="EMBL" id="KAI3746201.1"/>
    </source>
</evidence>
<dbReference type="Proteomes" id="UP001055879">
    <property type="component" value="Linkage Group LG03"/>
</dbReference>
<sequence length="244" mass="28370">MGNFFPKPQLNPQNYNQDQVDEESFTCEICSEPANNKFKNNDKCIHPFCTDCMIKYIQVKLDDNVSDIKWPAMTCNHSLEPLSCRPKIAHQLFDKWCDVLCESAVLNLDRVYCPNQDCSELILNECRERNLKRCVCPNCKKPFCFWCKVSWHAGYRCEESGETRDENDVAFGVLLESKRWMRCPMCRHCVERVDGCKMVHCRCGTQFCYICGKEGGQHHLCNRYTAIFCWGFTPHVIFVTAAIL</sequence>
<organism evidence="1 2">
    <name type="scientific">Arctium lappa</name>
    <name type="common">Greater burdock</name>
    <name type="synonym">Lappa major</name>
    <dbReference type="NCBI Taxonomy" id="4217"/>
    <lineage>
        <taxon>Eukaryota</taxon>
        <taxon>Viridiplantae</taxon>
        <taxon>Streptophyta</taxon>
        <taxon>Embryophyta</taxon>
        <taxon>Tracheophyta</taxon>
        <taxon>Spermatophyta</taxon>
        <taxon>Magnoliopsida</taxon>
        <taxon>eudicotyledons</taxon>
        <taxon>Gunneridae</taxon>
        <taxon>Pentapetalae</taxon>
        <taxon>asterids</taxon>
        <taxon>campanulids</taxon>
        <taxon>Asterales</taxon>
        <taxon>Asteraceae</taxon>
        <taxon>Carduoideae</taxon>
        <taxon>Cardueae</taxon>
        <taxon>Arctiinae</taxon>
        <taxon>Arctium</taxon>
    </lineage>
</organism>
<protein>
    <submittedName>
        <fullName evidence="1">Uncharacterized protein</fullName>
    </submittedName>
</protein>
<dbReference type="EMBL" id="CM042049">
    <property type="protein sequence ID" value="KAI3746201.1"/>
    <property type="molecule type" value="Genomic_DNA"/>
</dbReference>
<keyword evidence="2" id="KW-1185">Reference proteome</keyword>
<evidence type="ECO:0000313" key="2">
    <source>
        <dbReference type="Proteomes" id="UP001055879"/>
    </source>
</evidence>